<dbReference type="AlphaFoldDB" id="A0AAV6XEM5"/>
<comment type="caution">
    <text evidence="2">The sequence shown here is derived from an EMBL/GenBank/DDBJ whole genome shotgun (WGS) entry which is preliminary data.</text>
</comment>
<dbReference type="Pfam" id="PF14392">
    <property type="entry name" value="zf-CCHC_4"/>
    <property type="match status" value="1"/>
</dbReference>
<protein>
    <recommendedName>
        <fullName evidence="1">Zinc knuckle CX2CX4HX4C domain-containing protein</fullName>
    </recommendedName>
</protein>
<dbReference type="PANTHER" id="PTHR31286">
    <property type="entry name" value="GLYCINE-RICH CELL WALL STRUCTURAL PROTEIN 1.8-LIKE"/>
    <property type="match status" value="1"/>
</dbReference>
<dbReference type="EMBL" id="WHWC01000007">
    <property type="protein sequence ID" value="KAG8378937.1"/>
    <property type="molecule type" value="Genomic_DNA"/>
</dbReference>
<feature type="domain" description="Zinc knuckle CX2CX4HX4C" evidence="1">
    <location>
        <begin position="177"/>
        <end position="224"/>
    </location>
</feature>
<organism evidence="2 3">
    <name type="scientific">Buddleja alternifolia</name>
    <dbReference type="NCBI Taxonomy" id="168488"/>
    <lineage>
        <taxon>Eukaryota</taxon>
        <taxon>Viridiplantae</taxon>
        <taxon>Streptophyta</taxon>
        <taxon>Embryophyta</taxon>
        <taxon>Tracheophyta</taxon>
        <taxon>Spermatophyta</taxon>
        <taxon>Magnoliopsida</taxon>
        <taxon>eudicotyledons</taxon>
        <taxon>Gunneridae</taxon>
        <taxon>Pentapetalae</taxon>
        <taxon>asterids</taxon>
        <taxon>lamiids</taxon>
        <taxon>Lamiales</taxon>
        <taxon>Scrophulariaceae</taxon>
        <taxon>Buddlejeae</taxon>
        <taxon>Buddleja</taxon>
    </lineage>
</organism>
<keyword evidence="3" id="KW-1185">Reference proteome</keyword>
<dbReference type="InterPro" id="IPR025836">
    <property type="entry name" value="Zn_knuckle_CX2CX4HX4C"/>
</dbReference>
<evidence type="ECO:0000259" key="1">
    <source>
        <dbReference type="Pfam" id="PF14392"/>
    </source>
</evidence>
<evidence type="ECO:0000313" key="3">
    <source>
        <dbReference type="Proteomes" id="UP000826271"/>
    </source>
</evidence>
<accession>A0AAV6XEM5</accession>
<sequence length="315" mass="35561">MNFLILKLYMCSDKFVGKSNLVSSRVEFIYSHQVLIFCSFFAFSRLQLHVPSTSYTVSVYALLVAMDREIERLQRSLVITEDEAVMIPEGLCSGLEERPWNFDKNLIVLAIVRDSDKRSSTMPWILVHPSAHSRSPFKNDDSGSAIFVGNRLGRFKDVHLDNSGVSWDSTLKLTVEIDVTKPLKRVLQLNSPLGESYIVTFQYERLPNFCYLCGKICHLATYCLLRYSKDFKDLGAHTPFGPWLRAPLSNSRVRPASHLDGDLDMDVQQPVSRKNITSLSRSPYPFTNSHALILSASLSPIGDKADAIPSHQNDL</sequence>
<dbReference type="Proteomes" id="UP000826271">
    <property type="component" value="Unassembled WGS sequence"/>
</dbReference>
<proteinExistence type="predicted"/>
<dbReference type="PANTHER" id="PTHR31286:SF178">
    <property type="entry name" value="DUF4283 DOMAIN-CONTAINING PROTEIN"/>
    <property type="match status" value="1"/>
</dbReference>
<reference evidence="2" key="1">
    <citation type="submission" date="2019-10" db="EMBL/GenBank/DDBJ databases">
        <authorList>
            <person name="Zhang R."/>
            <person name="Pan Y."/>
            <person name="Wang J."/>
            <person name="Ma R."/>
            <person name="Yu S."/>
        </authorList>
    </citation>
    <scope>NUCLEOTIDE SEQUENCE</scope>
    <source>
        <strain evidence="2">LA-IB0</strain>
        <tissue evidence="2">Leaf</tissue>
    </source>
</reference>
<gene>
    <name evidence="2" type="ORF">BUALT_Bualt07G0036500</name>
</gene>
<dbReference type="InterPro" id="IPR040256">
    <property type="entry name" value="At4g02000-like"/>
</dbReference>
<evidence type="ECO:0000313" key="2">
    <source>
        <dbReference type="EMBL" id="KAG8378937.1"/>
    </source>
</evidence>
<name>A0AAV6XEM5_9LAMI</name>